<protein>
    <submittedName>
        <fullName evidence="2">Metallo-dependent hydrolase</fullName>
    </submittedName>
</protein>
<dbReference type="InterPro" id="IPR053044">
    <property type="entry name" value="Metallo-hydrolase/TatD-type"/>
</dbReference>
<dbReference type="InterPro" id="IPR001130">
    <property type="entry name" value="TatD-like"/>
</dbReference>
<dbReference type="Gene3D" id="3.20.20.140">
    <property type="entry name" value="Metal-dependent hydrolases"/>
    <property type="match status" value="1"/>
</dbReference>
<accession>A0A167M7S3</accession>
<keyword evidence="3" id="KW-1185">Reference proteome</keyword>
<dbReference type="InterPro" id="IPR032466">
    <property type="entry name" value="Metal_Hydrolase"/>
</dbReference>
<proteinExistence type="predicted"/>
<dbReference type="EMBL" id="KV417284">
    <property type="protein sequence ID" value="KZO96423.1"/>
    <property type="molecule type" value="Genomic_DNA"/>
</dbReference>
<dbReference type="SUPFAM" id="SSF51556">
    <property type="entry name" value="Metallo-dependent hydrolases"/>
    <property type="match status" value="1"/>
</dbReference>
<evidence type="ECO:0000256" key="1">
    <source>
        <dbReference type="SAM" id="MobiDB-lite"/>
    </source>
</evidence>
<dbReference type="AlphaFoldDB" id="A0A167M7S3"/>
<gene>
    <name evidence="2" type="ORF">CALVIDRAFT_116102</name>
</gene>
<evidence type="ECO:0000313" key="2">
    <source>
        <dbReference type="EMBL" id="KZO96423.1"/>
    </source>
</evidence>
<sequence length="356" mass="40240">MWSAVTDVHCHPTDSYPSRSDMEALAIRVCAMATRADDQEKVKRLATDWPEKVTPCFGYHPWFSHTISLLDTLPNKEEHYTSVLLSAEDVNPDHASILQEILPLLPEPQLLGDVVSEVRSNLASHPHAMLGEVGLDRAFRIPLRPYPSPPPRRLTPFTVPMEHQLAILEALLGVAVELERNVSMHSVKCQQVTLKLFKRMKERHGAKWGKINVDLHSCGFSAETWKDVERNYPNVFLSLSIAINGKHGGLRALIAAASHDRLLVESDYYDITFCTENTWEVLNLIAEVKGWRIEEAWEEVVQGEPGAVRRIEENWNTFRSGGKGLAPVKIAANRRQRKRKDYSTDDPGSDIEEKVL</sequence>
<evidence type="ECO:0000313" key="3">
    <source>
        <dbReference type="Proteomes" id="UP000076738"/>
    </source>
</evidence>
<dbReference type="GO" id="GO:0016788">
    <property type="term" value="F:hydrolase activity, acting on ester bonds"/>
    <property type="evidence" value="ECO:0007669"/>
    <property type="project" value="InterPro"/>
</dbReference>
<dbReference type="Pfam" id="PF01026">
    <property type="entry name" value="TatD_DNase"/>
    <property type="match status" value="1"/>
</dbReference>
<dbReference type="PANTHER" id="PTHR47345:SF1">
    <property type="entry name" value="CUT9-INTERACTING PROTEIN SCN1"/>
    <property type="match status" value="1"/>
</dbReference>
<organism evidence="2 3">
    <name type="scientific">Calocera viscosa (strain TUFC12733)</name>
    <dbReference type="NCBI Taxonomy" id="1330018"/>
    <lineage>
        <taxon>Eukaryota</taxon>
        <taxon>Fungi</taxon>
        <taxon>Dikarya</taxon>
        <taxon>Basidiomycota</taxon>
        <taxon>Agaricomycotina</taxon>
        <taxon>Dacrymycetes</taxon>
        <taxon>Dacrymycetales</taxon>
        <taxon>Dacrymycetaceae</taxon>
        <taxon>Calocera</taxon>
    </lineage>
</organism>
<dbReference type="STRING" id="1330018.A0A167M7S3"/>
<reference evidence="2 3" key="1">
    <citation type="journal article" date="2016" name="Mol. Biol. Evol.">
        <title>Comparative Genomics of Early-Diverging Mushroom-Forming Fungi Provides Insights into the Origins of Lignocellulose Decay Capabilities.</title>
        <authorList>
            <person name="Nagy L.G."/>
            <person name="Riley R."/>
            <person name="Tritt A."/>
            <person name="Adam C."/>
            <person name="Daum C."/>
            <person name="Floudas D."/>
            <person name="Sun H."/>
            <person name="Yadav J.S."/>
            <person name="Pangilinan J."/>
            <person name="Larsson K.H."/>
            <person name="Matsuura K."/>
            <person name="Barry K."/>
            <person name="Labutti K."/>
            <person name="Kuo R."/>
            <person name="Ohm R.A."/>
            <person name="Bhattacharya S.S."/>
            <person name="Shirouzu T."/>
            <person name="Yoshinaga Y."/>
            <person name="Martin F.M."/>
            <person name="Grigoriev I.V."/>
            <person name="Hibbett D.S."/>
        </authorList>
    </citation>
    <scope>NUCLEOTIDE SEQUENCE [LARGE SCALE GENOMIC DNA]</scope>
    <source>
        <strain evidence="2 3">TUFC12733</strain>
    </source>
</reference>
<dbReference type="PANTHER" id="PTHR47345">
    <property type="entry name" value="CUT9-INTERACTING PROTEIN SCN1"/>
    <property type="match status" value="1"/>
</dbReference>
<keyword evidence="2" id="KW-0378">Hydrolase</keyword>
<dbReference type="OrthoDB" id="413993at2759"/>
<dbReference type="Proteomes" id="UP000076738">
    <property type="component" value="Unassembled WGS sequence"/>
</dbReference>
<feature type="region of interest" description="Disordered" evidence="1">
    <location>
        <begin position="331"/>
        <end position="356"/>
    </location>
</feature>
<name>A0A167M7S3_CALVF</name>